<keyword evidence="3" id="KW-1185">Reference proteome</keyword>
<dbReference type="Proteomes" id="UP001189624">
    <property type="component" value="Chromosome 8"/>
</dbReference>
<name>A0AA86TLP9_9FABA</name>
<protein>
    <submittedName>
        <fullName evidence="2">Uncharacterized protein</fullName>
    </submittedName>
</protein>
<evidence type="ECO:0000256" key="1">
    <source>
        <dbReference type="SAM" id="SignalP"/>
    </source>
</evidence>
<reference evidence="2" key="1">
    <citation type="submission" date="2023-10" db="EMBL/GenBank/DDBJ databases">
        <authorList>
            <person name="Domelevo Entfellner J.-B."/>
        </authorList>
    </citation>
    <scope>NUCLEOTIDE SEQUENCE</scope>
</reference>
<dbReference type="AlphaFoldDB" id="A0AA86TLP9"/>
<dbReference type="EMBL" id="OY731405">
    <property type="protein sequence ID" value="CAJ1972197.1"/>
    <property type="molecule type" value="Genomic_DNA"/>
</dbReference>
<gene>
    <name evidence="2" type="ORF">AYBTSS11_LOCUS24246</name>
</gene>
<accession>A0AA86TLP9</accession>
<organism evidence="2 3">
    <name type="scientific">Sphenostylis stenocarpa</name>
    <dbReference type="NCBI Taxonomy" id="92480"/>
    <lineage>
        <taxon>Eukaryota</taxon>
        <taxon>Viridiplantae</taxon>
        <taxon>Streptophyta</taxon>
        <taxon>Embryophyta</taxon>
        <taxon>Tracheophyta</taxon>
        <taxon>Spermatophyta</taxon>
        <taxon>Magnoliopsida</taxon>
        <taxon>eudicotyledons</taxon>
        <taxon>Gunneridae</taxon>
        <taxon>Pentapetalae</taxon>
        <taxon>rosids</taxon>
        <taxon>fabids</taxon>
        <taxon>Fabales</taxon>
        <taxon>Fabaceae</taxon>
        <taxon>Papilionoideae</taxon>
        <taxon>50 kb inversion clade</taxon>
        <taxon>NPAAA clade</taxon>
        <taxon>indigoferoid/millettioid clade</taxon>
        <taxon>Phaseoleae</taxon>
        <taxon>Sphenostylis</taxon>
    </lineage>
</organism>
<feature type="chain" id="PRO_5041727976" evidence="1">
    <location>
        <begin position="23"/>
        <end position="71"/>
    </location>
</feature>
<keyword evidence="1" id="KW-0732">Signal</keyword>
<evidence type="ECO:0000313" key="2">
    <source>
        <dbReference type="EMBL" id="CAJ1972197.1"/>
    </source>
</evidence>
<sequence length="71" mass="8252">MQIRHLLISWGLQLRAVLPISGCNEDFPDWCKWGGMFVEFGQKVKFVIVDLGLNDMGEGKFGVLWKRKWLL</sequence>
<dbReference type="Gramene" id="rna-AYBTSS11_LOCUS24246">
    <property type="protein sequence ID" value="CAJ1972197.1"/>
    <property type="gene ID" value="gene-AYBTSS11_LOCUS24246"/>
</dbReference>
<feature type="signal peptide" evidence="1">
    <location>
        <begin position="1"/>
        <end position="22"/>
    </location>
</feature>
<evidence type="ECO:0000313" key="3">
    <source>
        <dbReference type="Proteomes" id="UP001189624"/>
    </source>
</evidence>
<proteinExistence type="predicted"/>